<dbReference type="Pfam" id="PF02321">
    <property type="entry name" value="OEP"/>
    <property type="match status" value="1"/>
</dbReference>
<dbReference type="SUPFAM" id="SSF56954">
    <property type="entry name" value="Outer membrane efflux proteins (OEP)"/>
    <property type="match status" value="1"/>
</dbReference>
<reference evidence="4" key="1">
    <citation type="journal article" date="2019" name="Int. J. Syst. Evol. Microbiol.">
        <title>The Global Catalogue of Microorganisms (GCM) 10K type strain sequencing project: providing services to taxonomists for standard genome sequencing and annotation.</title>
        <authorList>
            <consortium name="The Broad Institute Genomics Platform"/>
            <consortium name="The Broad Institute Genome Sequencing Center for Infectious Disease"/>
            <person name="Wu L."/>
            <person name="Ma J."/>
        </authorList>
    </citation>
    <scope>NUCLEOTIDE SEQUENCE [LARGE SCALE GENOMIC DNA]</scope>
    <source>
        <strain evidence="4">CCUG 62982</strain>
    </source>
</reference>
<feature type="chain" id="PRO_5045889970" evidence="2">
    <location>
        <begin position="32"/>
        <end position="421"/>
    </location>
</feature>
<dbReference type="InterPro" id="IPR010131">
    <property type="entry name" value="MdtP/NodT-like"/>
</dbReference>
<evidence type="ECO:0000256" key="2">
    <source>
        <dbReference type="SAM" id="SignalP"/>
    </source>
</evidence>
<accession>A0ABW3H7L5</accession>
<evidence type="ECO:0000313" key="4">
    <source>
        <dbReference type="Proteomes" id="UP001596977"/>
    </source>
</evidence>
<keyword evidence="2" id="KW-0732">Signal</keyword>
<dbReference type="EMBL" id="JBHTJG010000007">
    <property type="protein sequence ID" value="MFD0947491.1"/>
    <property type="molecule type" value="Genomic_DNA"/>
</dbReference>
<dbReference type="PANTHER" id="PTHR30203">
    <property type="entry name" value="OUTER MEMBRANE CATION EFFLUX PROTEIN"/>
    <property type="match status" value="1"/>
</dbReference>
<feature type="signal peptide" evidence="2">
    <location>
        <begin position="1"/>
        <end position="31"/>
    </location>
</feature>
<organism evidence="3 4">
    <name type="scientific">Sphingomonas canadensis</name>
    <dbReference type="NCBI Taxonomy" id="1219257"/>
    <lineage>
        <taxon>Bacteria</taxon>
        <taxon>Pseudomonadati</taxon>
        <taxon>Pseudomonadota</taxon>
        <taxon>Alphaproteobacteria</taxon>
        <taxon>Sphingomonadales</taxon>
        <taxon>Sphingomonadaceae</taxon>
        <taxon>Sphingomonas</taxon>
    </lineage>
</organism>
<evidence type="ECO:0000313" key="3">
    <source>
        <dbReference type="EMBL" id="MFD0947491.1"/>
    </source>
</evidence>
<proteinExistence type="inferred from homology"/>
<comment type="caution">
    <text evidence="3">The sequence shown here is derived from an EMBL/GenBank/DDBJ whole genome shotgun (WGS) entry which is preliminary data.</text>
</comment>
<name>A0ABW3H7L5_9SPHN</name>
<dbReference type="Gene3D" id="1.20.1600.10">
    <property type="entry name" value="Outer membrane efflux proteins (OEP)"/>
    <property type="match status" value="1"/>
</dbReference>
<dbReference type="PANTHER" id="PTHR30203:SF24">
    <property type="entry name" value="BLR4935 PROTEIN"/>
    <property type="match status" value="1"/>
</dbReference>
<keyword evidence="4" id="KW-1185">Reference proteome</keyword>
<evidence type="ECO:0000256" key="1">
    <source>
        <dbReference type="ARBA" id="ARBA00007613"/>
    </source>
</evidence>
<dbReference type="InterPro" id="IPR003423">
    <property type="entry name" value="OMP_efflux"/>
</dbReference>
<protein>
    <submittedName>
        <fullName evidence="3">TolC family protein</fullName>
    </submittedName>
</protein>
<gene>
    <name evidence="3" type="ORF">ACFQ1E_14160</name>
</gene>
<comment type="similarity">
    <text evidence="1">Belongs to the outer membrane factor (OMF) (TC 1.B.17) family.</text>
</comment>
<sequence length="421" mass="45711">MIIMPRRARQRLFLAIGAAALMIESVAPAWADPLTYDQALARAAANAPSLKARAATTAGARSSAIAADRLPDPTLDLGFQNFPVTGPNAGSFTRDDFTTATIGFSQMFPNLAKRHARAARATADIGVAEADELVEGRNVRLETALAWIDLYYGERRLRQLDLLDASLDDLQKTVTARLASGSARPSQALEPEQLRAAIADRRAEMVAVVAQARARLARYTGDPDPQVSGDPPVLDVNPVRLRAGIDALPALRAQDARIAVADADVRLARADKRPDWKVGVSYGRRDPRYGDMASVGVSIDLPLFAGRRQNPRIDASESTARGSRFDREALRNELLAALEADLADYTLYRARLRNAREVLVPLARRRAELDRDSYAAGKLDLGSALLSTLALAEAEVEALNREADVARAAIRINIIYGEERS</sequence>
<dbReference type="RefSeq" id="WP_264945236.1">
    <property type="nucleotide sequence ID" value="NZ_JAPDRA010000007.1"/>
</dbReference>
<dbReference type="Proteomes" id="UP001596977">
    <property type="component" value="Unassembled WGS sequence"/>
</dbReference>